<evidence type="ECO:0008006" key="3">
    <source>
        <dbReference type="Google" id="ProtNLM"/>
    </source>
</evidence>
<protein>
    <recommendedName>
        <fullName evidence="3">Translation elongation factor EFTu/EF1A C-terminal domain-containing protein</fullName>
    </recommendedName>
</protein>
<dbReference type="eggNOG" id="ENOG50301GC">
    <property type="taxonomic scope" value="Bacteria"/>
</dbReference>
<dbReference type="HOGENOM" id="CLU_168178_1_0_9"/>
<evidence type="ECO:0000313" key="2">
    <source>
        <dbReference type="Proteomes" id="UP000003529"/>
    </source>
</evidence>
<keyword evidence="2" id="KW-1185">Reference proteome</keyword>
<sequence>MRANMSDLDFTIYCTVTFFSKKMVNSPNLTNGKYSPQIVLKGIEEHLEVNFIDGEDVIFDQPIRANALPINEDVDYSSLQEGTEFLIMEGSNIVGEGIVKEIFQHKPHERKNFRVLYPLVVL</sequence>
<dbReference type="AlphaFoldDB" id="C4FS59"/>
<gene>
    <name evidence="1" type="ORF">VEIDISOL_01749</name>
</gene>
<reference evidence="1" key="1">
    <citation type="submission" date="2009-04" db="EMBL/GenBank/DDBJ databases">
        <authorList>
            <person name="Weinstock G."/>
            <person name="Sodergren E."/>
            <person name="Clifton S."/>
            <person name="Fulton L."/>
            <person name="Fulton B."/>
            <person name="Courtney L."/>
            <person name="Fronick C."/>
            <person name="Harrison M."/>
            <person name="Strong C."/>
            <person name="Farmer C."/>
            <person name="Delahaunty K."/>
            <person name="Markovic C."/>
            <person name="Hall O."/>
            <person name="Minx P."/>
            <person name="Tomlinson C."/>
            <person name="Mitreva M."/>
            <person name="Nelson J."/>
            <person name="Hou S."/>
            <person name="Wollam A."/>
            <person name="Pepin K.H."/>
            <person name="Johnson M."/>
            <person name="Bhonagiri V."/>
            <person name="Nash W.E."/>
            <person name="Warren W."/>
            <person name="Chinwalla A."/>
            <person name="Mardis E.R."/>
            <person name="Wilson R.K."/>
        </authorList>
    </citation>
    <scope>NUCLEOTIDE SEQUENCE [LARGE SCALE GENOMIC DNA]</scope>
    <source>
        <strain evidence="1">ATCC 17748</strain>
    </source>
</reference>
<dbReference type="Gene3D" id="2.40.30.10">
    <property type="entry name" value="Translation factors"/>
    <property type="match status" value="1"/>
</dbReference>
<comment type="caution">
    <text evidence="1">The sequence shown here is derived from an EMBL/GenBank/DDBJ whole genome shotgun (WGS) entry which is preliminary data.</text>
</comment>
<organism evidence="1 2">
    <name type="scientific">Veillonella dispar ATCC 17748</name>
    <dbReference type="NCBI Taxonomy" id="546273"/>
    <lineage>
        <taxon>Bacteria</taxon>
        <taxon>Bacillati</taxon>
        <taxon>Bacillota</taxon>
        <taxon>Negativicutes</taxon>
        <taxon>Veillonellales</taxon>
        <taxon>Veillonellaceae</taxon>
        <taxon>Veillonella</taxon>
    </lineage>
</organism>
<dbReference type="EMBL" id="ACIK02000019">
    <property type="protein sequence ID" value="EEP64687.1"/>
    <property type="molecule type" value="Genomic_DNA"/>
</dbReference>
<name>C4FS59_9FIRM</name>
<evidence type="ECO:0000313" key="1">
    <source>
        <dbReference type="EMBL" id="EEP64687.1"/>
    </source>
</evidence>
<accession>C4FS59</accession>
<proteinExistence type="predicted"/>
<dbReference type="Proteomes" id="UP000003529">
    <property type="component" value="Unassembled WGS sequence"/>
</dbReference>